<comment type="caution">
    <text evidence="9">The sequence shown here is derived from an EMBL/GenBank/DDBJ whole genome shotgun (WGS) entry which is preliminary data.</text>
</comment>
<comment type="subunit">
    <text evidence="4 7">Homotetramer.</text>
</comment>
<evidence type="ECO:0000256" key="1">
    <source>
        <dbReference type="ARBA" id="ARBA00001043"/>
    </source>
</evidence>
<gene>
    <name evidence="9" type="primary">uraH</name>
    <name evidence="9" type="ORF">H5P27_05240</name>
</gene>
<evidence type="ECO:0000256" key="6">
    <source>
        <dbReference type="ARBA" id="ARBA00022801"/>
    </source>
</evidence>
<dbReference type="NCBIfam" id="TIGR02962">
    <property type="entry name" value="hdxy_isourate"/>
    <property type="match status" value="1"/>
</dbReference>
<dbReference type="PANTHER" id="PTHR10395:SF7">
    <property type="entry name" value="5-HYDROXYISOURATE HYDROLASE"/>
    <property type="match status" value="1"/>
</dbReference>
<dbReference type="InterPro" id="IPR023419">
    <property type="entry name" value="Transthyretin_CS"/>
</dbReference>
<dbReference type="CDD" id="cd05822">
    <property type="entry name" value="TLP_HIUase"/>
    <property type="match status" value="1"/>
</dbReference>
<dbReference type="AlphaFoldDB" id="A0A7X1B4F1"/>
<dbReference type="InterPro" id="IPR036817">
    <property type="entry name" value="Transthyretin/HIU_hydrolase_sf"/>
</dbReference>
<accession>A0A7X1B4F1</accession>
<dbReference type="EMBL" id="JACHVC010000006">
    <property type="protein sequence ID" value="MBC2605442.1"/>
    <property type="molecule type" value="Genomic_DNA"/>
</dbReference>
<keyword evidence="10" id="KW-1185">Reference proteome</keyword>
<dbReference type="InterPro" id="IPR014306">
    <property type="entry name" value="Hydroxyisourate_hydrolase"/>
</dbReference>
<keyword evidence="6 7" id="KW-0378">Hydrolase</keyword>
<dbReference type="EC" id="3.5.2.17" evidence="7"/>
<organism evidence="9 10">
    <name type="scientific">Pelagicoccus albus</name>
    <dbReference type="NCBI Taxonomy" id="415222"/>
    <lineage>
        <taxon>Bacteria</taxon>
        <taxon>Pseudomonadati</taxon>
        <taxon>Verrucomicrobiota</taxon>
        <taxon>Opitutia</taxon>
        <taxon>Puniceicoccales</taxon>
        <taxon>Pelagicoccaceae</taxon>
        <taxon>Pelagicoccus</taxon>
    </lineage>
</organism>
<keyword evidence="5 7" id="KW-0659">Purine metabolism</keyword>
<evidence type="ECO:0000259" key="8">
    <source>
        <dbReference type="Pfam" id="PF00576"/>
    </source>
</evidence>
<sequence length="118" mass="13057">MTAKLSTHVLDNHQGKPASGVPWILESKDDFGMWRQIGSGVTNSNGRTDSPLLSGDALQTGRYRIVFNIKDYYLALGVPLSDPPFLDEIPLEVNLISGESYHVPLVMTPWSYSTYRGS</sequence>
<comment type="catalytic activity">
    <reaction evidence="1 7">
        <text>5-hydroxyisourate + H2O = 5-hydroxy-2-oxo-4-ureido-2,5-dihydro-1H-imidazole-5-carboxylate + H(+)</text>
        <dbReference type="Rhea" id="RHEA:23736"/>
        <dbReference type="ChEBI" id="CHEBI:15377"/>
        <dbReference type="ChEBI" id="CHEBI:15378"/>
        <dbReference type="ChEBI" id="CHEBI:18072"/>
        <dbReference type="ChEBI" id="CHEBI:58639"/>
        <dbReference type="EC" id="3.5.2.17"/>
    </reaction>
</comment>
<evidence type="ECO:0000256" key="3">
    <source>
        <dbReference type="ARBA" id="ARBA00009850"/>
    </source>
</evidence>
<feature type="domain" description="Transthyretin/hydroxyisourate hydrolase" evidence="8">
    <location>
        <begin position="5"/>
        <end position="117"/>
    </location>
</feature>
<protein>
    <recommendedName>
        <fullName evidence="7">5-hydroxyisourate hydrolase</fullName>
        <shortName evidence="7">HIU hydrolase</shortName>
        <shortName evidence="7">HIUHase</shortName>
        <ecNumber evidence="7">3.5.2.17</ecNumber>
    </recommendedName>
</protein>
<evidence type="ECO:0000256" key="2">
    <source>
        <dbReference type="ARBA" id="ARBA00002704"/>
    </source>
</evidence>
<dbReference type="PANTHER" id="PTHR10395">
    <property type="entry name" value="URICASE AND TRANSTHYRETIN-RELATED"/>
    <property type="match status" value="1"/>
</dbReference>
<dbReference type="RefSeq" id="WP_185659320.1">
    <property type="nucleotide sequence ID" value="NZ_CAWPOO010000006.1"/>
</dbReference>
<dbReference type="Pfam" id="PF00576">
    <property type="entry name" value="Transthyretin"/>
    <property type="match status" value="1"/>
</dbReference>
<dbReference type="GO" id="GO:0006144">
    <property type="term" value="P:purine nucleobase metabolic process"/>
    <property type="evidence" value="ECO:0007669"/>
    <property type="project" value="UniProtKB-KW"/>
</dbReference>
<evidence type="ECO:0000313" key="10">
    <source>
        <dbReference type="Proteomes" id="UP000526501"/>
    </source>
</evidence>
<proteinExistence type="inferred from homology"/>
<dbReference type="GO" id="GO:0033971">
    <property type="term" value="F:hydroxyisourate hydrolase activity"/>
    <property type="evidence" value="ECO:0007669"/>
    <property type="project" value="UniProtKB-EC"/>
</dbReference>
<dbReference type="InterPro" id="IPR023416">
    <property type="entry name" value="Transthyretin/HIU_hydrolase_d"/>
</dbReference>
<name>A0A7X1B4F1_9BACT</name>
<reference evidence="9 10" key="1">
    <citation type="submission" date="2020-07" db="EMBL/GenBank/DDBJ databases">
        <authorList>
            <person name="Feng X."/>
        </authorList>
    </citation>
    <scope>NUCLEOTIDE SEQUENCE [LARGE SCALE GENOMIC DNA]</scope>
    <source>
        <strain evidence="9 10">JCM23202</strain>
    </source>
</reference>
<evidence type="ECO:0000256" key="4">
    <source>
        <dbReference type="ARBA" id="ARBA00011881"/>
    </source>
</evidence>
<comment type="function">
    <text evidence="2">Catalyzes the hydrolysis of 5-hydroxyisourate (HIU) to 2-oxo-4-hydroxy-4-carboxy-5-ureidoimidazoline (OHCU).</text>
</comment>
<comment type="similarity">
    <text evidence="3 7">Belongs to the transthyretin family. 5-hydroxyisourate hydrolase subfamily.</text>
</comment>
<evidence type="ECO:0000313" key="9">
    <source>
        <dbReference type="EMBL" id="MBC2605442.1"/>
    </source>
</evidence>
<dbReference type="Proteomes" id="UP000526501">
    <property type="component" value="Unassembled WGS sequence"/>
</dbReference>
<dbReference type="PROSITE" id="PS00769">
    <property type="entry name" value="TRANSTHYRETIN_2"/>
    <property type="match status" value="1"/>
</dbReference>
<dbReference type="SUPFAM" id="SSF49472">
    <property type="entry name" value="Transthyretin (synonym: prealbumin)"/>
    <property type="match status" value="1"/>
</dbReference>
<evidence type="ECO:0000256" key="5">
    <source>
        <dbReference type="ARBA" id="ARBA00022631"/>
    </source>
</evidence>
<dbReference type="Gene3D" id="2.60.40.180">
    <property type="entry name" value="Transthyretin/hydroxyisourate hydrolase domain"/>
    <property type="match status" value="1"/>
</dbReference>
<evidence type="ECO:0000256" key="7">
    <source>
        <dbReference type="RuleBase" id="RU361270"/>
    </source>
</evidence>